<reference evidence="2 3" key="1">
    <citation type="journal article" date="2010" name="Nature">
        <title>The Ectocarpus genome and the independent evolution of multicellularity in brown algae.</title>
        <authorList>
            <person name="Cock J.M."/>
            <person name="Sterck L."/>
            <person name="Rouze P."/>
            <person name="Scornet D."/>
            <person name="Allen A.E."/>
            <person name="Amoutzias G."/>
            <person name="Anthouard V."/>
            <person name="Artiguenave F."/>
            <person name="Aury J.M."/>
            <person name="Badger J.H."/>
            <person name="Beszteri B."/>
            <person name="Billiau K."/>
            <person name="Bonnet E."/>
            <person name="Bothwell J.H."/>
            <person name="Bowler C."/>
            <person name="Boyen C."/>
            <person name="Brownlee C."/>
            <person name="Carrano C.J."/>
            <person name="Charrier B."/>
            <person name="Cho G.Y."/>
            <person name="Coelho S.M."/>
            <person name="Collen J."/>
            <person name="Corre E."/>
            <person name="Da Silva C."/>
            <person name="Delage L."/>
            <person name="Delaroque N."/>
            <person name="Dittami S.M."/>
            <person name="Doulbeau S."/>
            <person name="Elias M."/>
            <person name="Farnham G."/>
            <person name="Gachon C.M."/>
            <person name="Gschloessl B."/>
            <person name="Heesch S."/>
            <person name="Jabbari K."/>
            <person name="Jubin C."/>
            <person name="Kawai H."/>
            <person name="Kimura K."/>
            <person name="Kloareg B."/>
            <person name="Kupper F.C."/>
            <person name="Lang D."/>
            <person name="Le Bail A."/>
            <person name="Leblanc C."/>
            <person name="Lerouge P."/>
            <person name="Lohr M."/>
            <person name="Lopez P.J."/>
            <person name="Martens C."/>
            <person name="Maumus F."/>
            <person name="Michel G."/>
            <person name="Miranda-Saavedra D."/>
            <person name="Morales J."/>
            <person name="Moreau H."/>
            <person name="Motomura T."/>
            <person name="Nagasato C."/>
            <person name="Napoli C.A."/>
            <person name="Nelson D.R."/>
            <person name="Nyvall-Collen P."/>
            <person name="Peters A.F."/>
            <person name="Pommier C."/>
            <person name="Potin P."/>
            <person name="Poulain J."/>
            <person name="Quesneville H."/>
            <person name="Read B."/>
            <person name="Rensing S.A."/>
            <person name="Ritter A."/>
            <person name="Rousvoal S."/>
            <person name="Samanta M."/>
            <person name="Samson G."/>
            <person name="Schroeder D.C."/>
            <person name="Segurens B."/>
            <person name="Strittmatter M."/>
            <person name="Tonon T."/>
            <person name="Tregear J.W."/>
            <person name="Valentin K."/>
            <person name="von Dassow P."/>
            <person name="Yamagishi T."/>
            <person name="Van de Peer Y."/>
            <person name="Wincker P."/>
        </authorList>
    </citation>
    <scope>NUCLEOTIDE SEQUENCE [LARGE SCALE GENOMIC DNA]</scope>
    <source>
        <strain evidence="3">Ec32 / CCAP1310/4</strain>
    </source>
</reference>
<keyword evidence="3" id="KW-1185">Reference proteome</keyword>
<feature type="transmembrane region" description="Helical" evidence="1">
    <location>
        <begin position="167"/>
        <end position="185"/>
    </location>
</feature>
<organism evidence="2 3">
    <name type="scientific">Ectocarpus siliculosus</name>
    <name type="common">Brown alga</name>
    <name type="synonym">Conferva siliculosa</name>
    <dbReference type="NCBI Taxonomy" id="2880"/>
    <lineage>
        <taxon>Eukaryota</taxon>
        <taxon>Sar</taxon>
        <taxon>Stramenopiles</taxon>
        <taxon>Ochrophyta</taxon>
        <taxon>PX clade</taxon>
        <taxon>Phaeophyceae</taxon>
        <taxon>Ectocarpales</taxon>
        <taxon>Ectocarpaceae</taxon>
        <taxon>Ectocarpus</taxon>
    </lineage>
</organism>
<keyword evidence="1" id="KW-1133">Transmembrane helix</keyword>
<dbReference type="EMBL" id="FN648487">
    <property type="protein sequence ID" value="CBN74558.1"/>
    <property type="molecule type" value="Genomic_DNA"/>
</dbReference>
<evidence type="ECO:0000256" key="1">
    <source>
        <dbReference type="SAM" id="Phobius"/>
    </source>
</evidence>
<evidence type="ECO:0000313" key="3">
    <source>
        <dbReference type="Proteomes" id="UP000002630"/>
    </source>
</evidence>
<keyword evidence="1" id="KW-0812">Transmembrane</keyword>
<protein>
    <submittedName>
        <fullName evidence="2">Uncharacterized protein</fullName>
    </submittedName>
</protein>
<gene>
    <name evidence="2" type="ORF">Esi_0030_0057</name>
</gene>
<feature type="transmembrane region" description="Helical" evidence="1">
    <location>
        <begin position="134"/>
        <end position="155"/>
    </location>
</feature>
<keyword evidence="1" id="KW-0472">Membrane</keyword>
<dbReference type="AlphaFoldDB" id="D8LKG8"/>
<dbReference type="Proteomes" id="UP000002630">
    <property type="component" value="Linkage Group LG19"/>
</dbReference>
<sequence length="248" mass="28110">MPQGNPVYVRVGGEFDEGRPVALPLHRQRDARGVVPPSRGRRKEWWWQPGPVDTVGFCWDLDMGVGLNAVGELVYGILAFASIGHRLAADTSTVVVQEKEEEFARDCEGLEQMPYKCERLIGSILELTLANDTLVPNVLAAAVLLMLGWLGLRAWWCFDARAAKFNLWLRPLMFLMSAVVMAIRVTKEMSYGRHPVWDLYVFWLLLMVLSMMYSSKVMWSYHIFLLKKTSRATREAGMVELDATSPTV</sequence>
<proteinExistence type="predicted"/>
<feature type="transmembrane region" description="Helical" evidence="1">
    <location>
        <begin position="200"/>
        <end position="224"/>
    </location>
</feature>
<accession>D8LKG8</accession>
<dbReference type="InParanoid" id="D8LKG8"/>
<evidence type="ECO:0000313" key="2">
    <source>
        <dbReference type="EMBL" id="CBN74558.1"/>
    </source>
</evidence>
<name>D8LKG8_ECTSI</name>
<dbReference type="EMBL" id="FN649744">
    <property type="protein sequence ID" value="CBN74558.1"/>
    <property type="molecule type" value="Genomic_DNA"/>
</dbReference>